<evidence type="ECO:0000259" key="12">
    <source>
        <dbReference type="PROSITE" id="PS51178"/>
    </source>
</evidence>
<dbReference type="CDD" id="cd06577">
    <property type="entry name" value="PASTA_pknB"/>
    <property type="match status" value="4"/>
</dbReference>
<feature type="region of interest" description="Disordered" evidence="9">
    <location>
        <begin position="348"/>
        <end position="370"/>
    </location>
</feature>
<dbReference type="InterPro" id="IPR005543">
    <property type="entry name" value="PASTA_dom"/>
</dbReference>
<dbReference type="CDD" id="cd14014">
    <property type="entry name" value="STKc_PknB_like"/>
    <property type="match status" value="1"/>
</dbReference>
<feature type="region of interest" description="Disordered" evidence="9">
    <location>
        <begin position="290"/>
        <end position="320"/>
    </location>
</feature>
<dbReference type="GO" id="GO:0016301">
    <property type="term" value="F:kinase activity"/>
    <property type="evidence" value="ECO:0007669"/>
    <property type="project" value="UniProtKB-KW"/>
</dbReference>
<evidence type="ECO:0000256" key="5">
    <source>
        <dbReference type="ARBA" id="ARBA00022777"/>
    </source>
</evidence>
<evidence type="ECO:0000256" key="6">
    <source>
        <dbReference type="ARBA" id="ARBA00022840"/>
    </source>
</evidence>
<comment type="catalytic activity">
    <reaction evidence="7">
        <text>L-threonyl-[protein] + ATP = O-phospho-L-threonyl-[protein] + ADP + H(+)</text>
        <dbReference type="Rhea" id="RHEA:46608"/>
        <dbReference type="Rhea" id="RHEA-COMP:11060"/>
        <dbReference type="Rhea" id="RHEA-COMP:11605"/>
        <dbReference type="ChEBI" id="CHEBI:15378"/>
        <dbReference type="ChEBI" id="CHEBI:30013"/>
        <dbReference type="ChEBI" id="CHEBI:30616"/>
        <dbReference type="ChEBI" id="CHEBI:61977"/>
        <dbReference type="ChEBI" id="CHEBI:456216"/>
        <dbReference type="EC" id="2.7.11.1"/>
    </reaction>
</comment>
<proteinExistence type="predicted"/>
<dbReference type="PROSITE" id="PS50011">
    <property type="entry name" value="PROTEIN_KINASE_DOM"/>
    <property type="match status" value="1"/>
</dbReference>
<dbReference type="InterPro" id="IPR000719">
    <property type="entry name" value="Prot_kinase_dom"/>
</dbReference>
<name>A0ABX0B9F0_9MICO</name>
<dbReference type="NCBIfam" id="NF033483">
    <property type="entry name" value="PknB_PASTA_kin"/>
    <property type="match status" value="1"/>
</dbReference>
<comment type="caution">
    <text evidence="13">The sequence shown here is derived from an EMBL/GenBank/DDBJ whole genome shotgun (WGS) entry which is preliminary data.</text>
</comment>
<dbReference type="PROSITE" id="PS00108">
    <property type="entry name" value="PROTEIN_KINASE_ST"/>
    <property type="match status" value="1"/>
</dbReference>
<keyword evidence="10" id="KW-0812">Transmembrane</keyword>
<feature type="compositionally biased region" description="Pro residues" evidence="9">
    <location>
        <begin position="354"/>
        <end position="366"/>
    </location>
</feature>
<dbReference type="SMART" id="SM00220">
    <property type="entry name" value="S_TKc"/>
    <property type="match status" value="1"/>
</dbReference>
<dbReference type="SUPFAM" id="SSF56112">
    <property type="entry name" value="Protein kinase-like (PK-like)"/>
    <property type="match status" value="1"/>
</dbReference>
<dbReference type="Gene3D" id="3.30.10.20">
    <property type="match status" value="4"/>
</dbReference>
<keyword evidence="6" id="KW-0067">ATP-binding</keyword>
<evidence type="ECO:0000313" key="14">
    <source>
        <dbReference type="Proteomes" id="UP000471672"/>
    </source>
</evidence>
<evidence type="ECO:0000256" key="7">
    <source>
        <dbReference type="ARBA" id="ARBA00047899"/>
    </source>
</evidence>
<dbReference type="PROSITE" id="PS51178">
    <property type="entry name" value="PASTA"/>
    <property type="match status" value="3"/>
</dbReference>
<evidence type="ECO:0000259" key="11">
    <source>
        <dbReference type="PROSITE" id="PS50011"/>
    </source>
</evidence>
<organism evidence="13 14">
    <name type="scientific">Cellulosimicrobium composti</name>
    <dbReference type="NCBI Taxonomy" id="2672572"/>
    <lineage>
        <taxon>Bacteria</taxon>
        <taxon>Bacillati</taxon>
        <taxon>Actinomycetota</taxon>
        <taxon>Actinomycetes</taxon>
        <taxon>Micrococcales</taxon>
        <taxon>Promicromonosporaceae</taxon>
        <taxon>Cellulosimicrobium</taxon>
    </lineage>
</organism>
<feature type="domain" description="PASTA" evidence="12">
    <location>
        <begin position="611"/>
        <end position="677"/>
    </location>
</feature>
<dbReference type="InterPro" id="IPR008271">
    <property type="entry name" value="Ser/Thr_kinase_AS"/>
</dbReference>
<keyword evidence="4" id="KW-0547">Nucleotide-binding</keyword>
<feature type="compositionally biased region" description="Low complexity" evidence="9">
    <location>
        <begin position="295"/>
        <end position="312"/>
    </location>
</feature>
<keyword evidence="10" id="KW-0472">Membrane</keyword>
<keyword evidence="2" id="KW-0723">Serine/threonine-protein kinase</keyword>
<evidence type="ECO:0000256" key="4">
    <source>
        <dbReference type="ARBA" id="ARBA00022741"/>
    </source>
</evidence>
<feature type="domain" description="PASTA" evidence="12">
    <location>
        <begin position="544"/>
        <end position="610"/>
    </location>
</feature>
<evidence type="ECO:0000256" key="2">
    <source>
        <dbReference type="ARBA" id="ARBA00022527"/>
    </source>
</evidence>
<keyword evidence="5 13" id="KW-0418">Kinase</keyword>
<dbReference type="Gene3D" id="3.30.200.20">
    <property type="entry name" value="Phosphorylase Kinase, domain 1"/>
    <property type="match status" value="1"/>
</dbReference>
<feature type="domain" description="PASTA" evidence="12">
    <location>
        <begin position="400"/>
        <end position="468"/>
    </location>
</feature>
<feature type="domain" description="Protein kinase" evidence="11">
    <location>
        <begin position="18"/>
        <end position="284"/>
    </location>
</feature>
<dbReference type="RefSeq" id="WP_162288952.1">
    <property type="nucleotide sequence ID" value="NZ_JAAFAN010000004.1"/>
</dbReference>
<dbReference type="EC" id="2.7.11.1" evidence="1"/>
<gene>
    <name evidence="13" type="primary">pknB</name>
    <name evidence="13" type="ORF">GYH36_02015</name>
</gene>
<dbReference type="Proteomes" id="UP000471672">
    <property type="component" value="Unassembled WGS sequence"/>
</dbReference>
<dbReference type="Gene3D" id="1.10.510.10">
    <property type="entry name" value="Transferase(Phosphotransferase) domain 1"/>
    <property type="match status" value="1"/>
</dbReference>
<evidence type="ECO:0000256" key="10">
    <source>
        <dbReference type="SAM" id="Phobius"/>
    </source>
</evidence>
<evidence type="ECO:0000256" key="1">
    <source>
        <dbReference type="ARBA" id="ARBA00012513"/>
    </source>
</evidence>
<evidence type="ECO:0000256" key="3">
    <source>
        <dbReference type="ARBA" id="ARBA00022679"/>
    </source>
</evidence>
<dbReference type="Pfam" id="PF00069">
    <property type="entry name" value="Pkinase"/>
    <property type="match status" value="1"/>
</dbReference>
<evidence type="ECO:0000256" key="9">
    <source>
        <dbReference type="SAM" id="MobiDB-lite"/>
    </source>
</evidence>
<dbReference type="EMBL" id="JAAFAN010000004">
    <property type="protein sequence ID" value="NDO88256.1"/>
    <property type="molecule type" value="Genomic_DNA"/>
</dbReference>
<keyword evidence="10" id="KW-1133">Transmembrane helix</keyword>
<evidence type="ECO:0000256" key="8">
    <source>
        <dbReference type="ARBA" id="ARBA00048679"/>
    </source>
</evidence>
<protein>
    <recommendedName>
        <fullName evidence="1">non-specific serine/threonine protein kinase</fullName>
        <ecNumber evidence="1">2.7.11.1</ecNumber>
    </recommendedName>
</protein>
<sequence>MATVTTDPLVGRLVDGRYEVVSRIARGGMATVYLAVDRRLEREVALKVMHAHLAEGASGADFVSRFRREARAAARLTHPGLVAVYDQGLDGDTSYLTMEYVAGTNLRRTMLTERTLPLGRTLDVLEDVLDALAAAHRAGLVHRDIKPENVLLDTDGRLKVTDFGLARAVNEVTATTTGTILGTVAYLSPELIATGACDARTDVYAVGILAYEMLLGTVPHTGTTPIQVAFQHVNNDVPPPSDVAPWIPPEVDDLLCALAARDPDDRPADAGAALALVRSVRAALDPADLERRVDPPAGGAPEAAAVAQGAGPADDEHRSTAATASLATLSLQDREAAGLTEPLAVGHVVAPTTRPGPPPPPAPPPSSRRRARGRVVAWSLVVLLLLAGAGGGAAWWFSSGPGAYTEVPGGLVEASRTEATTVLDDAGLRHTIEERYDDAVPEGAVVVTDPASGEPVRKDGSVLLVVSKGVRMLTVPTGLVGATEDEATAALEGADLTVGDPVPQSHDEIPSGQVMAVTDAEGNAVEEGATVRHDLPIVLTVSSGPAPVVVPQVTGSEKAAAVQALEDQGLVAAVTEEYSESVGTGLVIRQDPEQGSDAHRTDTVNVVVSLGPPLVEVPNTYSMNVKAAEKALTDAGFRVEVRHPQGISPLNIVYSQDPAGGDGRTAPKGSTVVINVF</sequence>
<keyword evidence="14" id="KW-1185">Reference proteome</keyword>
<feature type="transmembrane region" description="Helical" evidence="10">
    <location>
        <begin position="375"/>
        <end position="397"/>
    </location>
</feature>
<comment type="catalytic activity">
    <reaction evidence="8">
        <text>L-seryl-[protein] + ATP = O-phospho-L-seryl-[protein] + ADP + H(+)</text>
        <dbReference type="Rhea" id="RHEA:17989"/>
        <dbReference type="Rhea" id="RHEA-COMP:9863"/>
        <dbReference type="Rhea" id="RHEA-COMP:11604"/>
        <dbReference type="ChEBI" id="CHEBI:15378"/>
        <dbReference type="ChEBI" id="CHEBI:29999"/>
        <dbReference type="ChEBI" id="CHEBI:30616"/>
        <dbReference type="ChEBI" id="CHEBI:83421"/>
        <dbReference type="ChEBI" id="CHEBI:456216"/>
        <dbReference type="EC" id="2.7.11.1"/>
    </reaction>
</comment>
<dbReference type="PANTHER" id="PTHR43289:SF34">
    <property type="entry name" value="SERINE_THREONINE-PROTEIN KINASE YBDM-RELATED"/>
    <property type="match status" value="1"/>
</dbReference>
<dbReference type="InterPro" id="IPR011009">
    <property type="entry name" value="Kinase-like_dom_sf"/>
</dbReference>
<reference evidence="13 14" key="1">
    <citation type="journal article" date="2021" name="Arch. Microbiol.">
        <title>Cellulosimicrobium fucosivorans sp. nov., isolated from San Elijo Lagoon, contains a fucose metabolic pathway linked to carotenoid production.</title>
        <authorList>
            <person name="Aviles F.A."/>
            <person name="Kyndt J.A."/>
        </authorList>
    </citation>
    <scope>NUCLEOTIDE SEQUENCE [LARGE SCALE GENOMIC DNA]</scope>
    <source>
        <strain evidence="13 14">SE3</strain>
    </source>
</reference>
<evidence type="ECO:0000313" key="13">
    <source>
        <dbReference type="EMBL" id="NDO88256.1"/>
    </source>
</evidence>
<keyword evidence="3" id="KW-0808">Transferase</keyword>
<dbReference type="Pfam" id="PF03793">
    <property type="entry name" value="PASTA"/>
    <property type="match status" value="3"/>
</dbReference>
<dbReference type="SMART" id="SM00740">
    <property type="entry name" value="PASTA"/>
    <property type="match status" value="4"/>
</dbReference>
<accession>A0ABX0B9F0</accession>
<dbReference type="PANTHER" id="PTHR43289">
    <property type="entry name" value="MITOGEN-ACTIVATED PROTEIN KINASE KINASE KINASE 20-RELATED"/>
    <property type="match status" value="1"/>
</dbReference>